<organism evidence="1 2">
    <name type="scientific">Dissostichus mawsoni</name>
    <name type="common">Antarctic cod</name>
    <dbReference type="NCBI Taxonomy" id="36200"/>
    <lineage>
        <taxon>Eukaryota</taxon>
        <taxon>Metazoa</taxon>
        <taxon>Chordata</taxon>
        <taxon>Craniata</taxon>
        <taxon>Vertebrata</taxon>
        <taxon>Euteleostomi</taxon>
        <taxon>Actinopterygii</taxon>
        <taxon>Neopterygii</taxon>
        <taxon>Teleostei</taxon>
        <taxon>Neoteleostei</taxon>
        <taxon>Acanthomorphata</taxon>
        <taxon>Eupercaria</taxon>
        <taxon>Perciformes</taxon>
        <taxon>Notothenioidei</taxon>
        <taxon>Nototheniidae</taxon>
        <taxon>Dissostichus</taxon>
    </lineage>
</organism>
<gene>
    <name evidence="1" type="ORF">F7725_005594</name>
</gene>
<dbReference type="AlphaFoldDB" id="A0A7J5YU57"/>
<reference evidence="1 2" key="1">
    <citation type="submission" date="2020-03" db="EMBL/GenBank/DDBJ databases">
        <title>Dissostichus mawsoni Genome sequencing and assembly.</title>
        <authorList>
            <person name="Park H."/>
        </authorList>
    </citation>
    <scope>NUCLEOTIDE SEQUENCE [LARGE SCALE GENOMIC DNA]</scope>
    <source>
        <strain evidence="1">DM0001</strain>
        <tissue evidence="1">Muscle</tissue>
    </source>
</reference>
<evidence type="ECO:0000313" key="2">
    <source>
        <dbReference type="Proteomes" id="UP000518266"/>
    </source>
</evidence>
<sequence length="69" mass="8017">MPFVAVPVQETSPSPESLHYADVILNIEEKADQPFRRSRLETNCPTALKTKTCIYGFLKMHRNTDKWYC</sequence>
<accession>A0A7J5YU57</accession>
<name>A0A7J5YU57_DISMA</name>
<keyword evidence="2" id="KW-1185">Reference proteome</keyword>
<dbReference type="EMBL" id="JAAKFY010000009">
    <property type="protein sequence ID" value="KAF3852239.1"/>
    <property type="molecule type" value="Genomic_DNA"/>
</dbReference>
<comment type="caution">
    <text evidence="1">The sequence shown here is derived from an EMBL/GenBank/DDBJ whole genome shotgun (WGS) entry which is preliminary data.</text>
</comment>
<protein>
    <submittedName>
        <fullName evidence="1">Uncharacterized protein</fullName>
    </submittedName>
</protein>
<proteinExistence type="predicted"/>
<dbReference type="Proteomes" id="UP000518266">
    <property type="component" value="Unassembled WGS sequence"/>
</dbReference>
<evidence type="ECO:0000313" key="1">
    <source>
        <dbReference type="EMBL" id="KAF3852239.1"/>
    </source>
</evidence>